<dbReference type="CDD" id="cd11618">
    <property type="entry name" value="ChtBD1_1"/>
    <property type="match status" value="1"/>
</dbReference>
<evidence type="ECO:0000256" key="1">
    <source>
        <dbReference type="ARBA" id="ARBA00001941"/>
    </source>
</evidence>
<dbReference type="GeneID" id="34616147"/>
<dbReference type="InterPro" id="IPR036861">
    <property type="entry name" value="Endochitinase-like_sf"/>
</dbReference>
<evidence type="ECO:0000256" key="9">
    <source>
        <dbReference type="PROSITE-ProRule" id="PRU00261"/>
    </source>
</evidence>
<evidence type="ECO:0008006" key="16">
    <source>
        <dbReference type="Google" id="ProtNLM"/>
    </source>
</evidence>
<comment type="cofactor">
    <cofactor evidence="1">
        <name>Co(2+)</name>
        <dbReference type="ChEBI" id="CHEBI:48828"/>
    </cofactor>
</comment>
<dbReference type="STRING" id="1073090.A0A1L9SCS3"/>
<organism evidence="14 15">
    <name type="scientific">Penicilliopsis zonata CBS 506.65</name>
    <dbReference type="NCBI Taxonomy" id="1073090"/>
    <lineage>
        <taxon>Eukaryota</taxon>
        <taxon>Fungi</taxon>
        <taxon>Dikarya</taxon>
        <taxon>Ascomycota</taxon>
        <taxon>Pezizomycotina</taxon>
        <taxon>Eurotiomycetes</taxon>
        <taxon>Eurotiomycetidae</taxon>
        <taxon>Eurotiales</taxon>
        <taxon>Aspergillaceae</taxon>
        <taxon>Penicilliopsis</taxon>
    </lineage>
</organism>
<dbReference type="PROSITE" id="PS50941">
    <property type="entry name" value="CHIT_BIND_I_2"/>
    <property type="match status" value="1"/>
</dbReference>
<evidence type="ECO:0000256" key="6">
    <source>
        <dbReference type="ARBA" id="ARBA00023026"/>
    </source>
</evidence>
<dbReference type="CDD" id="cd00035">
    <property type="entry name" value="ChtBD1"/>
    <property type="match status" value="1"/>
</dbReference>
<dbReference type="Gene3D" id="3.30.60.10">
    <property type="entry name" value="Endochitinase-like"/>
    <property type="match status" value="2"/>
</dbReference>
<evidence type="ECO:0000256" key="7">
    <source>
        <dbReference type="ARBA" id="ARBA00023277"/>
    </source>
</evidence>
<feature type="chain" id="PRO_5012792793" description="NodB homology domain-containing protein" evidence="11">
    <location>
        <begin position="21"/>
        <end position="480"/>
    </location>
</feature>
<feature type="signal peptide" evidence="11">
    <location>
        <begin position="1"/>
        <end position="20"/>
    </location>
</feature>
<evidence type="ECO:0000313" key="14">
    <source>
        <dbReference type="EMBL" id="OJJ44929.1"/>
    </source>
</evidence>
<comment type="caution">
    <text evidence="9">Lacks conserved residue(s) required for the propagation of feature annotation.</text>
</comment>
<dbReference type="InterPro" id="IPR011330">
    <property type="entry name" value="Glyco_hydro/deAcase_b/a-brl"/>
</dbReference>
<keyword evidence="8" id="KW-0170">Cobalt</keyword>
<feature type="disulfide bond" evidence="9">
    <location>
        <begin position="69"/>
        <end position="83"/>
    </location>
</feature>
<feature type="domain" description="NodB homology" evidence="13">
    <location>
        <begin position="131"/>
        <end position="328"/>
    </location>
</feature>
<keyword evidence="9" id="KW-1015">Disulfide bond</keyword>
<dbReference type="InterPro" id="IPR002509">
    <property type="entry name" value="NODB_dom"/>
</dbReference>
<evidence type="ECO:0000256" key="8">
    <source>
        <dbReference type="ARBA" id="ARBA00023285"/>
    </source>
</evidence>
<keyword evidence="2 9" id="KW-0147">Chitin-binding</keyword>
<keyword evidence="6" id="KW-0843">Virulence</keyword>
<dbReference type="EMBL" id="KV878346">
    <property type="protein sequence ID" value="OJJ44929.1"/>
    <property type="molecule type" value="Genomic_DNA"/>
</dbReference>
<evidence type="ECO:0000259" key="13">
    <source>
        <dbReference type="PROSITE" id="PS51677"/>
    </source>
</evidence>
<dbReference type="GO" id="GO:0046872">
    <property type="term" value="F:metal ion binding"/>
    <property type="evidence" value="ECO:0007669"/>
    <property type="project" value="UniProtKB-KW"/>
</dbReference>
<evidence type="ECO:0000313" key="15">
    <source>
        <dbReference type="Proteomes" id="UP000184188"/>
    </source>
</evidence>
<evidence type="ECO:0000256" key="2">
    <source>
        <dbReference type="ARBA" id="ARBA00022669"/>
    </source>
</evidence>
<dbReference type="PANTHER" id="PTHR46471:SF4">
    <property type="entry name" value="CHITIN DEACETYLASE"/>
    <property type="match status" value="1"/>
</dbReference>
<protein>
    <recommendedName>
        <fullName evidence="16">NodB homology domain-containing protein</fullName>
    </recommendedName>
</protein>
<dbReference type="CDD" id="cd10951">
    <property type="entry name" value="CE4_ClCDA_like"/>
    <property type="match status" value="1"/>
</dbReference>
<dbReference type="InterPro" id="IPR001002">
    <property type="entry name" value="Chitin-bd_1"/>
</dbReference>
<feature type="disulfide bond" evidence="9">
    <location>
        <begin position="64"/>
        <end position="76"/>
    </location>
</feature>
<sequence length="480" mass="52628">MHLQALLGLSSLALAAIVSACGLEGSEHHHITIRDRSRDENEIQDDKFVTRGFKPRCGPEIGKCSDGYCCSSAGFCGDTQEHCKSPDCLMDYGRCDAHKRPKGPPTSTIPRPKIGNVLYGPSIIRSCNVPGTVALTYDDGPYKYTQDLLDLLDRYDAKATFFITGVNNGKGQIDDLNLPWASLIKDMYLKGHQVASHTWSHQNLTRITSDQRREQILRNEAAIRNIIGVFPTYMRPPFSSCDIASNCLDDMGSFGYHVVLYDLDTQDYRNANPEAIQQSKDIFDRELSYWKVSEKSWLVIGHDIQEQTVYNLTEHMLRRLTDDGYRAVTVGDCLSDPRENWYRKDNRIISGPNDKTPKAPPAGNKPVSTDGTCGANHTCIKSNFGPCCSSHHFCGNSTQHCGVGCLPDAGYCFSPNTTTLNITDSLGGAVNTESKISAAHSIYGATSKAGSLVGNPALTLGRPLSMAIVTALVGAMLFEL</sequence>
<dbReference type="PANTHER" id="PTHR46471">
    <property type="entry name" value="CHITIN DEACETYLASE"/>
    <property type="match status" value="1"/>
</dbReference>
<dbReference type="SUPFAM" id="SSF88713">
    <property type="entry name" value="Glycoside hydrolase/deacetylase"/>
    <property type="match status" value="1"/>
</dbReference>
<evidence type="ECO:0000256" key="3">
    <source>
        <dbReference type="ARBA" id="ARBA00022723"/>
    </source>
</evidence>
<proteinExistence type="predicted"/>
<feature type="region of interest" description="Disordered" evidence="10">
    <location>
        <begin position="346"/>
        <end position="366"/>
    </location>
</feature>
<dbReference type="Proteomes" id="UP000184188">
    <property type="component" value="Unassembled WGS sequence"/>
</dbReference>
<gene>
    <name evidence="14" type="ORF">ASPZODRAFT_70603</name>
</gene>
<reference evidence="15" key="1">
    <citation type="journal article" date="2017" name="Genome Biol.">
        <title>Comparative genomics reveals high biological diversity and specific adaptations in the industrially and medically important fungal genus Aspergillus.</title>
        <authorList>
            <person name="de Vries R.P."/>
            <person name="Riley R."/>
            <person name="Wiebenga A."/>
            <person name="Aguilar-Osorio G."/>
            <person name="Amillis S."/>
            <person name="Uchima C.A."/>
            <person name="Anderluh G."/>
            <person name="Asadollahi M."/>
            <person name="Askin M."/>
            <person name="Barry K."/>
            <person name="Battaglia E."/>
            <person name="Bayram O."/>
            <person name="Benocci T."/>
            <person name="Braus-Stromeyer S.A."/>
            <person name="Caldana C."/>
            <person name="Canovas D."/>
            <person name="Cerqueira G.C."/>
            <person name="Chen F."/>
            <person name="Chen W."/>
            <person name="Choi C."/>
            <person name="Clum A."/>
            <person name="Dos Santos R.A."/>
            <person name="Damasio A.R."/>
            <person name="Diallinas G."/>
            <person name="Emri T."/>
            <person name="Fekete E."/>
            <person name="Flipphi M."/>
            <person name="Freyberg S."/>
            <person name="Gallo A."/>
            <person name="Gournas C."/>
            <person name="Habgood R."/>
            <person name="Hainaut M."/>
            <person name="Harispe M.L."/>
            <person name="Henrissat B."/>
            <person name="Hilden K.S."/>
            <person name="Hope R."/>
            <person name="Hossain A."/>
            <person name="Karabika E."/>
            <person name="Karaffa L."/>
            <person name="Karanyi Z."/>
            <person name="Krasevec N."/>
            <person name="Kuo A."/>
            <person name="Kusch H."/>
            <person name="LaButti K."/>
            <person name="Lagendijk E.L."/>
            <person name="Lapidus A."/>
            <person name="Levasseur A."/>
            <person name="Lindquist E."/>
            <person name="Lipzen A."/>
            <person name="Logrieco A.F."/>
            <person name="MacCabe A."/>
            <person name="Maekelae M.R."/>
            <person name="Malavazi I."/>
            <person name="Melin P."/>
            <person name="Meyer V."/>
            <person name="Mielnichuk N."/>
            <person name="Miskei M."/>
            <person name="Molnar A.P."/>
            <person name="Mule G."/>
            <person name="Ngan C.Y."/>
            <person name="Orejas M."/>
            <person name="Orosz E."/>
            <person name="Ouedraogo J.P."/>
            <person name="Overkamp K.M."/>
            <person name="Park H.-S."/>
            <person name="Perrone G."/>
            <person name="Piumi F."/>
            <person name="Punt P.J."/>
            <person name="Ram A.F."/>
            <person name="Ramon A."/>
            <person name="Rauscher S."/>
            <person name="Record E."/>
            <person name="Riano-Pachon D.M."/>
            <person name="Robert V."/>
            <person name="Roehrig J."/>
            <person name="Ruller R."/>
            <person name="Salamov A."/>
            <person name="Salih N.S."/>
            <person name="Samson R.A."/>
            <person name="Sandor E."/>
            <person name="Sanguinetti M."/>
            <person name="Schuetze T."/>
            <person name="Sepcic K."/>
            <person name="Shelest E."/>
            <person name="Sherlock G."/>
            <person name="Sophianopoulou V."/>
            <person name="Squina F.M."/>
            <person name="Sun H."/>
            <person name="Susca A."/>
            <person name="Todd R.B."/>
            <person name="Tsang A."/>
            <person name="Unkles S.E."/>
            <person name="van de Wiele N."/>
            <person name="van Rossen-Uffink D."/>
            <person name="Oliveira J.V."/>
            <person name="Vesth T.C."/>
            <person name="Visser J."/>
            <person name="Yu J.-H."/>
            <person name="Zhou M."/>
            <person name="Andersen M.R."/>
            <person name="Archer D.B."/>
            <person name="Baker S.E."/>
            <person name="Benoit I."/>
            <person name="Brakhage A.A."/>
            <person name="Braus G.H."/>
            <person name="Fischer R."/>
            <person name="Frisvad J.C."/>
            <person name="Goldman G.H."/>
            <person name="Houbraken J."/>
            <person name="Oakley B."/>
            <person name="Pocsi I."/>
            <person name="Scazzocchio C."/>
            <person name="Seiboth B."/>
            <person name="vanKuyk P.A."/>
            <person name="Wortman J."/>
            <person name="Dyer P.S."/>
            <person name="Grigoriev I.V."/>
        </authorList>
    </citation>
    <scope>NUCLEOTIDE SEQUENCE [LARGE SCALE GENOMIC DNA]</scope>
    <source>
        <strain evidence="15">CBS 506.65</strain>
    </source>
</reference>
<dbReference type="GO" id="GO:0008061">
    <property type="term" value="F:chitin binding"/>
    <property type="evidence" value="ECO:0007669"/>
    <property type="project" value="UniProtKB-UniRule"/>
</dbReference>
<dbReference type="SUPFAM" id="SSF57016">
    <property type="entry name" value="Plant lectins/antimicrobial peptides"/>
    <property type="match status" value="2"/>
</dbReference>
<dbReference type="SMART" id="SM00270">
    <property type="entry name" value="ChtBD1"/>
    <property type="match status" value="2"/>
</dbReference>
<dbReference type="GO" id="GO:0005975">
    <property type="term" value="P:carbohydrate metabolic process"/>
    <property type="evidence" value="ECO:0007669"/>
    <property type="project" value="InterPro"/>
</dbReference>
<dbReference type="AlphaFoldDB" id="A0A1L9SCS3"/>
<dbReference type="PROSITE" id="PS51677">
    <property type="entry name" value="NODB"/>
    <property type="match status" value="1"/>
</dbReference>
<dbReference type="Gene3D" id="3.20.20.370">
    <property type="entry name" value="Glycoside hydrolase/deacetylase"/>
    <property type="match status" value="1"/>
</dbReference>
<accession>A0A1L9SCS3</accession>
<evidence type="ECO:0000256" key="10">
    <source>
        <dbReference type="SAM" id="MobiDB-lite"/>
    </source>
</evidence>
<evidence type="ECO:0000256" key="4">
    <source>
        <dbReference type="ARBA" id="ARBA00022729"/>
    </source>
</evidence>
<keyword evidence="4 11" id="KW-0732">Signal</keyword>
<evidence type="ECO:0000259" key="12">
    <source>
        <dbReference type="PROSITE" id="PS50941"/>
    </source>
</evidence>
<keyword evidence="3" id="KW-0479">Metal-binding</keyword>
<dbReference type="RefSeq" id="XP_022579439.1">
    <property type="nucleotide sequence ID" value="XM_022729683.1"/>
</dbReference>
<dbReference type="GO" id="GO:0016810">
    <property type="term" value="F:hydrolase activity, acting on carbon-nitrogen (but not peptide) bonds"/>
    <property type="evidence" value="ECO:0007669"/>
    <property type="project" value="InterPro"/>
</dbReference>
<dbReference type="Pfam" id="PF01522">
    <property type="entry name" value="Polysacc_deac_1"/>
    <property type="match status" value="1"/>
</dbReference>
<keyword evidence="5" id="KW-0378">Hydrolase</keyword>
<keyword evidence="7" id="KW-0119">Carbohydrate metabolism</keyword>
<feature type="domain" description="Chitin-binding type-1" evidence="12">
    <location>
        <begin position="54"/>
        <end position="97"/>
    </location>
</feature>
<dbReference type="OrthoDB" id="407355at2759"/>
<evidence type="ECO:0000256" key="11">
    <source>
        <dbReference type="SAM" id="SignalP"/>
    </source>
</evidence>
<keyword evidence="15" id="KW-1185">Reference proteome</keyword>
<evidence type="ECO:0000256" key="5">
    <source>
        <dbReference type="ARBA" id="ARBA00022801"/>
    </source>
</evidence>
<dbReference type="VEuPathDB" id="FungiDB:ASPZODRAFT_70603"/>
<name>A0A1L9SCS3_9EURO</name>